<keyword evidence="1" id="KW-1133">Transmembrane helix</keyword>
<protein>
    <submittedName>
        <fullName evidence="2">Uncharacterized protein</fullName>
    </submittedName>
</protein>
<dbReference type="EMBL" id="CP124535">
    <property type="protein sequence ID" value="WGV14963.1"/>
    <property type="molecule type" value="Genomic_DNA"/>
</dbReference>
<gene>
    <name evidence="2" type="ORF">QF092_11765</name>
</gene>
<evidence type="ECO:0000313" key="3">
    <source>
        <dbReference type="Proteomes" id="UP001230978"/>
    </source>
</evidence>
<dbReference type="RefSeq" id="WP_281464094.1">
    <property type="nucleotide sequence ID" value="NZ_CP124535.1"/>
</dbReference>
<evidence type="ECO:0000313" key="2">
    <source>
        <dbReference type="EMBL" id="WGV14963.1"/>
    </source>
</evidence>
<organism evidence="2 3">
    <name type="scientific">Fuscovulum ytuae</name>
    <dbReference type="NCBI Taxonomy" id="3042299"/>
    <lineage>
        <taxon>Bacteria</taxon>
        <taxon>Pseudomonadati</taxon>
        <taxon>Pseudomonadota</taxon>
        <taxon>Alphaproteobacteria</taxon>
        <taxon>Rhodobacterales</taxon>
        <taxon>Paracoccaceae</taxon>
        <taxon>Fuscovulum</taxon>
    </lineage>
</organism>
<keyword evidence="1" id="KW-0812">Transmembrane</keyword>
<name>A0ABY8Q297_9RHOB</name>
<proteinExistence type="predicted"/>
<keyword evidence="3" id="KW-1185">Reference proteome</keyword>
<reference evidence="2 3" key="1">
    <citation type="submission" date="2023-04" db="EMBL/GenBank/DDBJ databases">
        <title>YMD61, complete Genome.</title>
        <authorList>
            <person name="Zhang J."/>
        </authorList>
    </citation>
    <scope>NUCLEOTIDE SEQUENCE [LARGE SCALE GENOMIC DNA]</scope>
    <source>
        <strain evidence="2 3">YMD61</strain>
    </source>
</reference>
<dbReference type="Proteomes" id="UP001230978">
    <property type="component" value="Chromosome"/>
</dbReference>
<keyword evidence="1" id="KW-0472">Membrane</keyword>
<evidence type="ECO:0000256" key="1">
    <source>
        <dbReference type="SAM" id="Phobius"/>
    </source>
</evidence>
<sequence>MSTIGYSSWAVDLADVGAIYPFQGTEGIMVVLGVAFWIGWHVLQIRQEEEEIAAEMKAEKREDAARKLIDDY</sequence>
<feature type="transmembrane region" description="Helical" evidence="1">
    <location>
        <begin position="20"/>
        <end position="40"/>
    </location>
</feature>
<accession>A0ABY8Q297</accession>